<evidence type="ECO:0000313" key="1">
    <source>
        <dbReference type="EMBL" id="KAK8379200.1"/>
    </source>
</evidence>
<dbReference type="EMBL" id="JARAKH010000043">
    <property type="protein sequence ID" value="KAK8379200.1"/>
    <property type="molecule type" value="Genomic_DNA"/>
</dbReference>
<evidence type="ECO:0000313" key="2">
    <source>
        <dbReference type="Proteomes" id="UP001487740"/>
    </source>
</evidence>
<dbReference type="InterPro" id="IPR052709">
    <property type="entry name" value="Transposase-MT_Hybrid"/>
</dbReference>
<keyword evidence="2" id="KW-1185">Reference proteome</keyword>
<proteinExistence type="predicted"/>
<dbReference type="InterPro" id="IPR001888">
    <property type="entry name" value="Transposase_1"/>
</dbReference>
<dbReference type="PANTHER" id="PTHR46060">
    <property type="entry name" value="MARINER MOS1 TRANSPOSASE-LIKE PROTEIN"/>
    <property type="match status" value="1"/>
</dbReference>
<dbReference type="GO" id="GO:0003676">
    <property type="term" value="F:nucleic acid binding"/>
    <property type="evidence" value="ECO:0007669"/>
    <property type="project" value="InterPro"/>
</dbReference>
<dbReference type="Pfam" id="PF01359">
    <property type="entry name" value="Transposase_1"/>
    <property type="match status" value="1"/>
</dbReference>
<name>A0AAW0SWX8_SCYPA</name>
<sequence>MAETWVHYFQPELKEQSKQWKHRGSPAPKRARPVISAGKVIASIFWGDSEGVLLVDYLTKGQSITEPYYANLLRQLREKLKENQRGKQSLLVHFHRDKMKKELSGQHFATDNDVMVAVEVYLEDQDSSYYEEGSVSSTNVEKVWKLARDHIEK</sequence>
<comment type="caution">
    <text evidence="1">The sequence shown here is derived from an EMBL/GenBank/DDBJ whole genome shotgun (WGS) entry which is preliminary data.</text>
</comment>
<accession>A0AAW0SWX8</accession>
<reference evidence="1 2" key="1">
    <citation type="submission" date="2023-03" db="EMBL/GenBank/DDBJ databases">
        <title>High-quality genome of Scylla paramamosain provides insights in environmental adaptation.</title>
        <authorList>
            <person name="Zhang L."/>
        </authorList>
    </citation>
    <scope>NUCLEOTIDE SEQUENCE [LARGE SCALE GENOMIC DNA]</scope>
    <source>
        <strain evidence="1">LZ_2023a</strain>
        <tissue evidence="1">Muscle</tissue>
    </source>
</reference>
<dbReference type="InterPro" id="IPR036397">
    <property type="entry name" value="RNaseH_sf"/>
</dbReference>
<dbReference type="AlphaFoldDB" id="A0AAW0SWX8"/>
<dbReference type="PANTHER" id="PTHR46060:SF1">
    <property type="entry name" value="MARINER MOS1 TRANSPOSASE-LIKE PROTEIN"/>
    <property type="match status" value="1"/>
</dbReference>
<dbReference type="Gene3D" id="3.30.420.10">
    <property type="entry name" value="Ribonuclease H-like superfamily/Ribonuclease H"/>
    <property type="match status" value="1"/>
</dbReference>
<gene>
    <name evidence="1" type="ORF">O3P69_019210</name>
</gene>
<protein>
    <submittedName>
        <fullName evidence="1">Uncharacterized protein</fullName>
    </submittedName>
</protein>
<organism evidence="1 2">
    <name type="scientific">Scylla paramamosain</name>
    <name type="common">Mud crab</name>
    <dbReference type="NCBI Taxonomy" id="85552"/>
    <lineage>
        <taxon>Eukaryota</taxon>
        <taxon>Metazoa</taxon>
        <taxon>Ecdysozoa</taxon>
        <taxon>Arthropoda</taxon>
        <taxon>Crustacea</taxon>
        <taxon>Multicrustacea</taxon>
        <taxon>Malacostraca</taxon>
        <taxon>Eumalacostraca</taxon>
        <taxon>Eucarida</taxon>
        <taxon>Decapoda</taxon>
        <taxon>Pleocyemata</taxon>
        <taxon>Brachyura</taxon>
        <taxon>Eubrachyura</taxon>
        <taxon>Portunoidea</taxon>
        <taxon>Portunidae</taxon>
        <taxon>Portuninae</taxon>
        <taxon>Scylla</taxon>
    </lineage>
</organism>
<dbReference type="Proteomes" id="UP001487740">
    <property type="component" value="Unassembled WGS sequence"/>
</dbReference>